<evidence type="ECO:0000313" key="5">
    <source>
        <dbReference type="Proteomes" id="UP000199494"/>
    </source>
</evidence>
<dbReference type="SMART" id="SM00530">
    <property type="entry name" value="HTH_XRE"/>
    <property type="match status" value="1"/>
</dbReference>
<dbReference type="KEGG" id="pmad:BAY61_25640"/>
<dbReference type="RefSeq" id="WP_091806747.1">
    <property type="nucleotide sequence ID" value="NZ_CP016353.1"/>
</dbReference>
<dbReference type="STRING" id="530584.SAMN05421630_10736"/>
<dbReference type="SUPFAM" id="SSF47413">
    <property type="entry name" value="lambda repressor-like DNA-binding domains"/>
    <property type="match status" value="1"/>
</dbReference>
<evidence type="ECO:0000256" key="3">
    <source>
        <dbReference type="ARBA" id="ARBA00023163"/>
    </source>
</evidence>
<dbReference type="OrthoDB" id="5584941at2"/>
<dbReference type="InterPro" id="IPR001387">
    <property type="entry name" value="Cro/C1-type_HTH"/>
</dbReference>
<accession>A0A222VVH2</accession>
<dbReference type="Pfam" id="PF01381">
    <property type="entry name" value="HTH_3"/>
    <property type="match status" value="1"/>
</dbReference>
<keyword evidence="3" id="KW-0804">Transcription</keyword>
<protein>
    <submittedName>
        <fullName evidence="4">Helix-turn-helix domain-containing protein</fullName>
    </submittedName>
</protein>
<dbReference type="GO" id="GO:0003677">
    <property type="term" value="F:DNA binding"/>
    <property type="evidence" value="ECO:0007669"/>
    <property type="project" value="UniProtKB-KW"/>
</dbReference>
<dbReference type="GO" id="GO:0005829">
    <property type="term" value="C:cytosol"/>
    <property type="evidence" value="ECO:0007669"/>
    <property type="project" value="TreeGrafter"/>
</dbReference>
<reference evidence="4 5" key="1">
    <citation type="submission" date="2016-10" db="EMBL/GenBank/DDBJ databases">
        <authorList>
            <person name="de Groot N.N."/>
        </authorList>
    </citation>
    <scope>NUCLEOTIDE SEQUENCE [LARGE SCALE GENOMIC DNA]</scope>
    <source>
        <strain evidence="4 5">CGMCC 4.5506</strain>
    </source>
</reference>
<dbReference type="PROSITE" id="PS50943">
    <property type="entry name" value="HTH_CROC1"/>
    <property type="match status" value="1"/>
</dbReference>
<dbReference type="AlphaFoldDB" id="A0A222VVH2"/>
<dbReference type="PANTHER" id="PTHR46797:SF23">
    <property type="entry name" value="HTH-TYPE TRANSCRIPTIONAL REGULATOR SUTR"/>
    <property type="match status" value="1"/>
</dbReference>
<gene>
    <name evidence="4" type="ORF">SAMN05421630_10736</name>
</gene>
<dbReference type="Proteomes" id="UP000199494">
    <property type="component" value="Unassembled WGS sequence"/>
</dbReference>
<dbReference type="Gene3D" id="1.10.260.40">
    <property type="entry name" value="lambda repressor-like DNA-binding domains"/>
    <property type="match status" value="1"/>
</dbReference>
<evidence type="ECO:0000313" key="4">
    <source>
        <dbReference type="EMBL" id="SDD26193.1"/>
    </source>
</evidence>
<evidence type="ECO:0000256" key="2">
    <source>
        <dbReference type="ARBA" id="ARBA00023125"/>
    </source>
</evidence>
<name>A0A222VVH2_9PSEU</name>
<dbReference type="EMBL" id="FMZE01000007">
    <property type="protein sequence ID" value="SDD26193.1"/>
    <property type="molecule type" value="Genomic_DNA"/>
</dbReference>
<dbReference type="InterPro" id="IPR050807">
    <property type="entry name" value="TransReg_Diox_bact_type"/>
</dbReference>
<keyword evidence="2" id="KW-0238">DNA-binding</keyword>
<keyword evidence="5" id="KW-1185">Reference proteome</keyword>
<keyword evidence="1" id="KW-0805">Transcription regulation</keyword>
<dbReference type="GO" id="GO:0003700">
    <property type="term" value="F:DNA-binding transcription factor activity"/>
    <property type="evidence" value="ECO:0007669"/>
    <property type="project" value="TreeGrafter"/>
</dbReference>
<evidence type="ECO:0000256" key="1">
    <source>
        <dbReference type="ARBA" id="ARBA00023015"/>
    </source>
</evidence>
<dbReference type="CDD" id="cd00093">
    <property type="entry name" value="HTH_XRE"/>
    <property type="match status" value="1"/>
</dbReference>
<organism evidence="4 5">
    <name type="scientific">Prauserella marina</name>
    <dbReference type="NCBI Taxonomy" id="530584"/>
    <lineage>
        <taxon>Bacteria</taxon>
        <taxon>Bacillati</taxon>
        <taxon>Actinomycetota</taxon>
        <taxon>Actinomycetes</taxon>
        <taxon>Pseudonocardiales</taxon>
        <taxon>Pseudonocardiaceae</taxon>
        <taxon>Prauserella</taxon>
    </lineage>
</organism>
<dbReference type="InterPro" id="IPR010982">
    <property type="entry name" value="Lambda_DNA-bd_dom_sf"/>
</dbReference>
<proteinExistence type="predicted"/>
<dbReference type="PANTHER" id="PTHR46797">
    <property type="entry name" value="HTH-TYPE TRANSCRIPTIONAL REGULATOR"/>
    <property type="match status" value="1"/>
</dbReference>
<sequence length="97" mass="10427">MTVSDQQGWRLRRVGDRVRTLRHARDMSQERLATLAGTARSTIVVLEGGGRNITLGTLFGIADALSVRAAALLDDRTHQTYDGAGATGNTGGTREYP</sequence>